<dbReference type="EMBL" id="GDJX01024331">
    <property type="protein sequence ID" value="JAT43605.1"/>
    <property type="molecule type" value="Transcribed_RNA"/>
</dbReference>
<feature type="compositionally biased region" description="Pro residues" evidence="1">
    <location>
        <begin position="115"/>
        <end position="125"/>
    </location>
</feature>
<reference evidence="2" key="1">
    <citation type="submission" date="2015-07" db="EMBL/GenBank/DDBJ databases">
        <title>Transcriptome Assembly of Anthurium amnicola.</title>
        <authorList>
            <person name="Suzuki J."/>
        </authorList>
    </citation>
    <scope>NUCLEOTIDE SEQUENCE</scope>
</reference>
<feature type="non-terminal residue" evidence="2">
    <location>
        <position position="1"/>
    </location>
</feature>
<accession>A0A1D1XMK6</accession>
<evidence type="ECO:0000313" key="2">
    <source>
        <dbReference type="EMBL" id="JAT43605.1"/>
    </source>
</evidence>
<gene>
    <name evidence="2" type="ORF">g.128060</name>
</gene>
<feature type="compositionally biased region" description="Pro residues" evidence="1">
    <location>
        <begin position="141"/>
        <end position="159"/>
    </location>
</feature>
<feature type="non-terminal residue" evidence="2">
    <location>
        <position position="302"/>
    </location>
</feature>
<feature type="compositionally biased region" description="Basic and acidic residues" evidence="1">
    <location>
        <begin position="162"/>
        <end position="183"/>
    </location>
</feature>
<feature type="region of interest" description="Disordered" evidence="1">
    <location>
        <begin position="244"/>
        <end position="302"/>
    </location>
</feature>
<protein>
    <submittedName>
        <fullName evidence="2">Uncharacterized protein</fullName>
    </submittedName>
</protein>
<proteinExistence type="predicted"/>
<dbReference type="AlphaFoldDB" id="A0A1D1XMK6"/>
<sequence>DLYSHLPALKRTSTFGELPLCSASPTQPGHGEAAASLLPPAMGHGHDSPAAGAGGAAGICPEPLVRRHQLHRQQPVRAQPRPPPRQPHHRSHHRLPRPLPHRLHHPRLLSRLRPSPVPRGRPPPLLRRLPQHLRLGGRRPLPAPPGGGHPLRRLPPPVLRPELPRHRGERHQGQVLERPEPVRPRGVRPYADGAGGRDHGGCGRGELQVRGGVQELLQVRGYLRAGSVHEGPFWAELRAVPVGSDREPDTGSDGGAGVGPQLHPEVRGRPLLLALRHLSASTQSAAGEPGHSPTSGERHRRE</sequence>
<feature type="compositionally biased region" description="Basic residues" evidence="1">
    <location>
        <begin position="86"/>
        <end position="110"/>
    </location>
</feature>
<name>A0A1D1XMK6_9ARAE</name>
<feature type="region of interest" description="Disordered" evidence="1">
    <location>
        <begin position="22"/>
        <end position="199"/>
    </location>
</feature>
<organism evidence="2">
    <name type="scientific">Anthurium amnicola</name>
    <dbReference type="NCBI Taxonomy" id="1678845"/>
    <lineage>
        <taxon>Eukaryota</taxon>
        <taxon>Viridiplantae</taxon>
        <taxon>Streptophyta</taxon>
        <taxon>Embryophyta</taxon>
        <taxon>Tracheophyta</taxon>
        <taxon>Spermatophyta</taxon>
        <taxon>Magnoliopsida</taxon>
        <taxon>Liliopsida</taxon>
        <taxon>Araceae</taxon>
        <taxon>Pothoideae</taxon>
        <taxon>Potheae</taxon>
        <taxon>Anthurium</taxon>
    </lineage>
</organism>
<evidence type="ECO:0000256" key="1">
    <source>
        <dbReference type="SAM" id="MobiDB-lite"/>
    </source>
</evidence>